<name>A0A8H7CEL2_9AGAR</name>
<organism evidence="1 2">
    <name type="scientific">Mycena sanguinolenta</name>
    <dbReference type="NCBI Taxonomy" id="230812"/>
    <lineage>
        <taxon>Eukaryota</taxon>
        <taxon>Fungi</taxon>
        <taxon>Dikarya</taxon>
        <taxon>Basidiomycota</taxon>
        <taxon>Agaricomycotina</taxon>
        <taxon>Agaricomycetes</taxon>
        <taxon>Agaricomycetidae</taxon>
        <taxon>Agaricales</taxon>
        <taxon>Marasmiineae</taxon>
        <taxon>Mycenaceae</taxon>
        <taxon>Mycena</taxon>
    </lineage>
</organism>
<dbReference type="Proteomes" id="UP000623467">
    <property type="component" value="Unassembled WGS sequence"/>
</dbReference>
<proteinExistence type="predicted"/>
<evidence type="ECO:0000313" key="1">
    <source>
        <dbReference type="EMBL" id="KAF7333596.1"/>
    </source>
</evidence>
<comment type="caution">
    <text evidence="1">The sequence shown here is derived from an EMBL/GenBank/DDBJ whole genome shotgun (WGS) entry which is preliminary data.</text>
</comment>
<keyword evidence="2" id="KW-1185">Reference proteome</keyword>
<gene>
    <name evidence="1" type="ORF">MSAN_02418600</name>
</gene>
<evidence type="ECO:0000313" key="2">
    <source>
        <dbReference type="Proteomes" id="UP000623467"/>
    </source>
</evidence>
<protein>
    <submittedName>
        <fullName evidence="1">Uncharacterized protein</fullName>
    </submittedName>
</protein>
<dbReference type="EMBL" id="JACAZH010000054">
    <property type="protein sequence ID" value="KAF7333596.1"/>
    <property type="molecule type" value="Genomic_DNA"/>
</dbReference>
<accession>A0A8H7CEL2</accession>
<dbReference type="AlphaFoldDB" id="A0A8H7CEL2"/>
<sequence>MQSLEPLLPALATMQPQRLALIREPRLDPHTPLFAFLTHLHLFTDPLREPNHTALPSFLAQLPALTRFAMGVIVFHTGIATLAKDILVQSKSLQALILVVDGDVKRFPSIDHDDMRFILHQYAGHENFIHGWVAETRGRDRLLGSCRCIYCQEEARGDSAKFPLLD</sequence>
<reference evidence="1" key="1">
    <citation type="submission" date="2020-05" db="EMBL/GenBank/DDBJ databases">
        <title>Mycena genomes resolve the evolution of fungal bioluminescence.</title>
        <authorList>
            <person name="Tsai I.J."/>
        </authorList>
    </citation>
    <scope>NUCLEOTIDE SEQUENCE</scope>
    <source>
        <strain evidence="1">160909Yilan</strain>
    </source>
</reference>